<protein>
    <submittedName>
        <fullName evidence="2">Mobile element protein</fullName>
    </submittedName>
</protein>
<dbReference type="Proteomes" id="UP000093080">
    <property type="component" value="Unassembled WGS sequence"/>
</dbReference>
<accession>A0A1B9F2S1</accession>
<feature type="domain" description="Transposase InsH N-terminal" evidence="1">
    <location>
        <begin position="19"/>
        <end position="111"/>
    </location>
</feature>
<proteinExistence type="predicted"/>
<evidence type="ECO:0000313" key="3">
    <source>
        <dbReference type="Proteomes" id="UP000093080"/>
    </source>
</evidence>
<comment type="caution">
    <text evidence="2">The sequence shown here is derived from an EMBL/GenBank/DDBJ whole genome shotgun (WGS) entry which is preliminary data.</text>
</comment>
<organism evidence="2 3">
    <name type="scientific">Dissulfuribacter thermophilus</name>
    <dbReference type="NCBI Taxonomy" id="1156395"/>
    <lineage>
        <taxon>Bacteria</taxon>
        <taxon>Pseudomonadati</taxon>
        <taxon>Thermodesulfobacteriota</taxon>
        <taxon>Dissulfuribacteria</taxon>
        <taxon>Dissulfuribacterales</taxon>
        <taxon>Dissulfuribacteraceae</taxon>
        <taxon>Dissulfuribacter</taxon>
    </lineage>
</organism>
<name>A0A1B9F2S1_9BACT</name>
<dbReference type="STRING" id="1156395.DBT_2380"/>
<sequence>MARFKKYSYKQGKFIPIHFEKQILPDTFEYILHYLIDNEVDLSVFRQRYKNDEVGAPAYDPAILLKIILYAYSKGIVSGRKIAQCCRENVIFMALPADTRPHFTTIASFISSLD</sequence>
<dbReference type="OrthoDB" id="5368695at2"/>
<dbReference type="EMBL" id="MAGO01000016">
    <property type="protein sequence ID" value="OCC14238.1"/>
    <property type="molecule type" value="Genomic_DNA"/>
</dbReference>
<dbReference type="RefSeq" id="WP_067620682.1">
    <property type="nucleotide sequence ID" value="NZ_MAGO01000016.1"/>
</dbReference>
<keyword evidence="3" id="KW-1185">Reference proteome</keyword>
<dbReference type="PANTHER" id="PTHR33408">
    <property type="entry name" value="TRANSPOSASE"/>
    <property type="match status" value="1"/>
</dbReference>
<reference evidence="2 3" key="1">
    <citation type="submission" date="2016-06" db="EMBL/GenBank/DDBJ databases">
        <title>Respiratory ammonification of nitrate coupled to the oxidation of elemental sulfur in deep-sea autotrophic thermophilic bacteria.</title>
        <authorList>
            <person name="Slobodkina G.B."/>
            <person name="Mardanov A.V."/>
            <person name="Ravin N.V."/>
            <person name="Frolova A.A."/>
            <person name="Viryasiv M.B."/>
            <person name="Chernyh N.A."/>
            <person name="Bonch-Osmolovskaya E.A."/>
            <person name="Slobodkin A.I."/>
        </authorList>
    </citation>
    <scope>NUCLEOTIDE SEQUENCE [LARGE SCALE GENOMIC DNA]</scope>
    <source>
        <strain evidence="2 3">S69</strain>
    </source>
</reference>
<dbReference type="AlphaFoldDB" id="A0A1B9F2S1"/>
<dbReference type="Pfam" id="PF05598">
    <property type="entry name" value="DUF772"/>
    <property type="match status" value="1"/>
</dbReference>
<dbReference type="InterPro" id="IPR008490">
    <property type="entry name" value="Transposase_InsH_N"/>
</dbReference>
<evidence type="ECO:0000259" key="1">
    <source>
        <dbReference type="Pfam" id="PF05598"/>
    </source>
</evidence>
<evidence type="ECO:0000313" key="2">
    <source>
        <dbReference type="EMBL" id="OCC14238.1"/>
    </source>
</evidence>
<gene>
    <name evidence="2" type="ORF">DBT_2380</name>
</gene>